<gene>
    <name evidence="1" type="ORF">EB796_013839</name>
</gene>
<comment type="caution">
    <text evidence="1">The sequence shown here is derived from an EMBL/GenBank/DDBJ whole genome shotgun (WGS) entry which is preliminary data.</text>
</comment>
<dbReference type="Proteomes" id="UP000593567">
    <property type="component" value="Unassembled WGS sequence"/>
</dbReference>
<evidence type="ECO:0000313" key="1">
    <source>
        <dbReference type="EMBL" id="KAF6027842.1"/>
    </source>
</evidence>
<organism evidence="1 2">
    <name type="scientific">Bugula neritina</name>
    <name type="common">Brown bryozoan</name>
    <name type="synonym">Sertularia neritina</name>
    <dbReference type="NCBI Taxonomy" id="10212"/>
    <lineage>
        <taxon>Eukaryota</taxon>
        <taxon>Metazoa</taxon>
        <taxon>Spiralia</taxon>
        <taxon>Lophotrochozoa</taxon>
        <taxon>Bryozoa</taxon>
        <taxon>Gymnolaemata</taxon>
        <taxon>Cheilostomatida</taxon>
        <taxon>Flustrina</taxon>
        <taxon>Buguloidea</taxon>
        <taxon>Bugulidae</taxon>
        <taxon>Bugula</taxon>
    </lineage>
</organism>
<dbReference type="EMBL" id="VXIV02002016">
    <property type="protein sequence ID" value="KAF6027842.1"/>
    <property type="molecule type" value="Genomic_DNA"/>
</dbReference>
<name>A0A7J7JNB3_BUGNE</name>
<proteinExistence type="predicted"/>
<reference evidence="1" key="1">
    <citation type="submission" date="2020-06" db="EMBL/GenBank/DDBJ databases">
        <title>Draft genome of Bugula neritina, a colonial animal packing powerful symbionts and potential medicines.</title>
        <authorList>
            <person name="Rayko M."/>
        </authorList>
    </citation>
    <scope>NUCLEOTIDE SEQUENCE [LARGE SCALE GENOMIC DNA]</scope>
    <source>
        <strain evidence="1">Kwan_BN1</strain>
    </source>
</reference>
<dbReference type="AlphaFoldDB" id="A0A7J7JNB3"/>
<evidence type="ECO:0000313" key="2">
    <source>
        <dbReference type="Proteomes" id="UP000593567"/>
    </source>
</evidence>
<accession>A0A7J7JNB3</accession>
<sequence>MSYGFGSSVSKVKVFTLTSMAPLYINRATDAATPLNFTNHETSCSTLCPSHCCLLLSSVGSRRCGSTWSVTSYS</sequence>
<protein>
    <submittedName>
        <fullName evidence="1">Uncharacterized protein</fullName>
    </submittedName>
</protein>
<keyword evidence="2" id="KW-1185">Reference proteome</keyword>